<dbReference type="Proteomes" id="UP000182466">
    <property type="component" value="Unassembled WGS sequence"/>
</dbReference>
<evidence type="ECO:0000256" key="8">
    <source>
        <dbReference type="PIRNR" id="PIRNR016661"/>
    </source>
</evidence>
<feature type="transmembrane region" description="Helical" evidence="9">
    <location>
        <begin position="7"/>
        <end position="25"/>
    </location>
</feature>
<proteinExistence type="inferred from homology"/>
<evidence type="ECO:0000313" key="10">
    <source>
        <dbReference type="EMBL" id="SFU09939.1"/>
    </source>
</evidence>
<evidence type="ECO:0000256" key="4">
    <source>
        <dbReference type="ARBA" id="ARBA00022475"/>
    </source>
</evidence>
<dbReference type="PANTHER" id="PTHR34295:SF4">
    <property type="entry name" value="BIOTIN TRANSPORTER BIOY-RELATED"/>
    <property type="match status" value="1"/>
</dbReference>
<organism evidence="10 11">
    <name type="scientific">Sedimentitalea nanhaiensis</name>
    <dbReference type="NCBI Taxonomy" id="999627"/>
    <lineage>
        <taxon>Bacteria</taxon>
        <taxon>Pseudomonadati</taxon>
        <taxon>Pseudomonadota</taxon>
        <taxon>Alphaproteobacteria</taxon>
        <taxon>Rhodobacterales</taxon>
        <taxon>Paracoccaceae</taxon>
        <taxon>Sedimentitalea</taxon>
    </lineage>
</organism>
<gene>
    <name evidence="10" type="ORF">SAMN05216236_12659</name>
</gene>
<evidence type="ECO:0000256" key="2">
    <source>
        <dbReference type="ARBA" id="ARBA00010692"/>
    </source>
</evidence>
<evidence type="ECO:0000256" key="7">
    <source>
        <dbReference type="ARBA" id="ARBA00023136"/>
    </source>
</evidence>
<comment type="subcellular location">
    <subcellularLocation>
        <location evidence="1 8">Cell membrane</location>
        <topology evidence="1 8">Multi-pass membrane protein</topology>
    </subcellularLocation>
</comment>
<dbReference type="EMBL" id="FPAW01000026">
    <property type="protein sequence ID" value="SFU09939.1"/>
    <property type="molecule type" value="Genomic_DNA"/>
</dbReference>
<dbReference type="AlphaFoldDB" id="A0A1I7DE25"/>
<dbReference type="GO" id="GO:0005886">
    <property type="term" value="C:plasma membrane"/>
    <property type="evidence" value="ECO:0007669"/>
    <property type="project" value="UniProtKB-SubCell"/>
</dbReference>
<dbReference type="Pfam" id="PF02632">
    <property type="entry name" value="BioY"/>
    <property type="match status" value="1"/>
</dbReference>
<name>A0A1I7DE25_9RHOB</name>
<feature type="transmembrane region" description="Helical" evidence="9">
    <location>
        <begin position="80"/>
        <end position="104"/>
    </location>
</feature>
<evidence type="ECO:0000256" key="5">
    <source>
        <dbReference type="ARBA" id="ARBA00022692"/>
    </source>
</evidence>
<evidence type="ECO:0000256" key="1">
    <source>
        <dbReference type="ARBA" id="ARBA00004651"/>
    </source>
</evidence>
<evidence type="ECO:0000313" key="11">
    <source>
        <dbReference type="Proteomes" id="UP000182466"/>
    </source>
</evidence>
<feature type="transmembrane region" description="Helical" evidence="9">
    <location>
        <begin position="116"/>
        <end position="141"/>
    </location>
</feature>
<keyword evidence="7 8" id="KW-0472">Membrane</keyword>
<dbReference type="InterPro" id="IPR003784">
    <property type="entry name" value="BioY"/>
</dbReference>
<keyword evidence="3 8" id="KW-0813">Transport</keyword>
<sequence>MGMETRDVAYIALFAAIVAALAVFPPITLPLVGVPITAQSLGVMLAGGVLGAMRGGLSLILFLVLVAIGLPLLSGGRGGFGVFLTPSGGFLIGWIFSAAAIGFLTERFWLKLNFGIAFGICVIGGIVLLYAIGIPWVAYAAEISVWTAFTGSLPFIPGDIIKCLIAATVMVIVKKSYPIIVPRGAGGIHDNV</sequence>
<feature type="transmembrane region" description="Helical" evidence="9">
    <location>
        <begin position="57"/>
        <end position="74"/>
    </location>
</feature>
<evidence type="ECO:0000256" key="9">
    <source>
        <dbReference type="SAM" id="Phobius"/>
    </source>
</evidence>
<reference evidence="10 11" key="1">
    <citation type="submission" date="2016-10" db="EMBL/GenBank/DDBJ databases">
        <authorList>
            <person name="de Groot N.N."/>
        </authorList>
    </citation>
    <scope>NUCLEOTIDE SEQUENCE [LARGE SCALE GENOMIC DNA]</scope>
    <source>
        <strain evidence="10 11">CGMCC 1.10959</strain>
    </source>
</reference>
<keyword evidence="11" id="KW-1185">Reference proteome</keyword>
<feature type="transmembrane region" description="Helical" evidence="9">
    <location>
        <begin position="153"/>
        <end position="173"/>
    </location>
</feature>
<dbReference type="PANTHER" id="PTHR34295">
    <property type="entry name" value="BIOTIN TRANSPORTER BIOY"/>
    <property type="match status" value="1"/>
</dbReference>
<dbReference type="GO" id="GO:0015225">
    <property type="term" value="F:biotin transmembrane transporter activity"/>
    <property type="evidence" value="ECO:0007669"/>
    <property type="project" value="UniProtKB-UniRule"/>
</dbReference>
<dbReference type="STRING" id="999627.SAMN05216236_12659"/>
<evidence type="ECO:0000256" key="3">
    <source>
        <dbReference type="ARBA" id="ARBA00022448"/>
    </source>
</evidence>
<keyword evidence="5 9" id="KW-0812">Transmembrane</keyword>
<protein>
    <recommendedName>
        <fullName evidence="8">Biotin transporter</fullName>
    </recommendedName>
</protein>
<keyword evidence="4 8" id="KW-1003">Cell membrane</keyword>
<accession>A0A1I7DE25</accession>
<keyword evidence="6 9" id="KW-1133">Transmembrane helix</keyword>
<dbReference type="Gene3D" id="1.10.1760.20">
    <property type="match status" value="1"/>
</dbReference>
<comment type="similarity">
    <text evidence="2 8">Belongs to the BioY family.</text>
</comment>
<dbReference type="PIRSF" id="PIRSF016661">
    <property type="entry name" value="BioY"/>
    <property type="match status" value="1"/>
</dbReference>
<evidence type="ECO:0000256" key="6">
    <source>
        <dbReference type="ARBA" id="ARBA00022989"/>
    </source>
</evidence>